<dbReference type="EMBL" id="AMZO01000033">
    <property type="protein sequence ID" value="ELR63915.1"/>
    <property type="molecule type" value="Genomic_DNA"/>
</dbReference>
<sequence length="199" mass="22575">MTKKGQPRVLLIYAHPDPESSVANCEMLKGIEALDNVTVHDLYAAYPDFFIDVNYERELVCQHDIIVFQHPLYMYSCPALLKEWIDEVLSKGFAHGEGMATKGKYWRSVITTGGAAEAYTPDGYNRCSLAEILKPFELSAALCQMEWLEPLVLHWARRIPAGELSAHAKAYHQWLQTPFVHEQKAQEDDSEGKENAYGQ</sequence>
<dbReference type="InterPro" id="IPR023947">
    <property type="entry name" value="K_H_efflux_KefG"/>
</dbReference>
<reference evidence="8 9" key="1">
    <citation type="submission" date="2012-12" db="EMBL/GenBank/DDBJ databases">
        <title>Genome Assembly of Photobacterium sp. AK15.</title>
        <authorList>
            <person name="Khatri I."/>
            <person name="Vaidya B."/>
            <person name="Srinivas T.N.R."/>
            <person name="Subramanian S."/>
            <person name="Pinnaka A."/>
        </authorList>
    </citation>
    <scope>NUCLEOTIDE SEQUENCE [LARGE SCALE GENOMIC DNA]</scope>
    <source>
        <strain evidence="8 9">AK15</strain>
    </source>
</reference>
<accession>L8J4W8</accession>
<evidence type="ECO:0000256" key="3">
    <source>
        <dbReference type="ARBA" id="ARBA00023002"/>
    </source>
</evidence>
<dbReference type="RefSeq" id="WP_007469246.1">
    <property type="nucleotide sequence ID" value="NZ_AMZO01000033.1"/>
</dbReference>
<protein>
    <recommendedName>
        <fullName evidence="6">Glutathione-regulated potassium-efflux system ancillary protein KefG</fullName>
    </recommendedName>
    <alternativeName>
        <fullName evidence="6">Putative quinone oxidoreductase KefG</fullName>
        <ecNumber evidence="6">1.6.5.2</ecNumber>
    </alternativeName>
</protein>
<dbReference type="GO" id="GO:1901381">
    <property type="term" value="P:positive regulation of potassium ion transmembrane transport"/>
    <property type="evidence" value="ECO:0007669"/>
    <property type="project" value="UniProtKB-UniRule"/>
</dbReference>
<proteinExistence type="inferred from homology"/>
<keyword evidence="4 6" id="KW-0520">NAD</keyword>
<keyword evidence="1 6" id="KW-1003">Cell membrane</keyword>
<dbReference type="Pfam" id="PF02525">
    <property type="entry name" value="Flavodoxin_2"/>
    <property type="match status" value="1"/>
</dbReference>
<dbReference type="PANTHER" id="PTHR47307:SF1">
    <property type="entry name" value="GLUTATHIONE-REGULATED POTASSIUM-EFFLUX SYSTEM ANCILLARY PROTEIN KEFG"/>
    <property type="match status" value="1"/>
</dbReference>
<keyword evidence="3 6" id="KW-0560">Oxidoreductase</keyword>
<comment type="caution">
    <text evidence="8">The sequence shown here is derived from an EMBL/GenBank/DDBJ whole genome shotgun (WGS) entry which is preliminary data.</text>
</comment>
<keyword evidence="2 6" id="KW-0997">Cell inner membrane</keyword>
<dbReference type="OrthoDB" id="9798454at2"/>
<feature type="domain" description="Flavodoxin-like fold" evidence="7">
    <location>
        <begin position="8"/>
        <end position="175"/>
    </location>
</feature>
<gene>
    <name evidence="6" type="primary">kefG</name>
    <name evidence="8" type="ORF">C942_02994</name>
</gene>
<dbReference type="AlphaFoldDB" id="L8J4W8"/>
<dbReference type="GO" id="GO:0008753">
    <property type="term" value="F:NADPH dehydrogenase (quinone) activity"/>
    <property type="evidence" value="ECO:0007669"/>
    <property type="project" value="RHEA"/>
</dbReference>
<comment type="function">
    <text evidence="6">Regulatory subunit of a potassium efflux system that confers protection against electrophiles. Required for full activity of KefB.</text>
</comment>
<organism evidence="8 9">
    <name type="scientific">Photobacterium marinum</name>
    <dbReference type="NCBI Taxonomy" id="1056511"/>
    <lineage>
        <taxon>Bacteria</taxon>
        <taxon>Pseudomonadati</taxon>
        <taxon>Pseudomonadota</taxon>
        <taxon>Gammaproteobacteria</taxon>
        <taxon>Vibrionales</taxon>
        <taxon>Vibrionaceae</taxon>
        <taxon>Photobacterium</taxon>
    </lineage>
</organism>
<dbReference type="GO" id="GO:0050136">
    <property type="term" value="F:NADH dehydrogenase (quinone) (non-electrogenic) activity"/>
    <property type="evidence" value="ECO:0007669"/>
    <property type="project" value="RHEA"/>
</dbReference>
<evidence type="ECO:0000259" key="7">
    <source>
        <dbReference type="Pfam" id="PF02525"/>
    </source>
</evidence>
<dbReference type="GO" id="GO:0005886">
    <property type="term" value="C:plasma membrane"/>
    <property type="evidence" value="ECO:0007669"/>
    <property type="project" value="UniProtKB-SubCell"/>
</dbReference>
<dbReference type="SUPFAM" id="SSF52218">
    <property type="entry name" value="Flavoproteins"/>
    <property type="match status" value="1"/>
</dbReference>
<comment type="subunit">
    <text evidence="6">Interacts with KefB.</text>
</comment>
<evidence type="ECO:0000256" key="5">
    <source>
        <dbReference type="ARBA" id="ARBA00023136"/>
    </source>
</evidence>
<comment type="similarity">
    <text evidence="6">Belongs to the NAD(P)H dehydrogenase (quinone) family. KefG subfamily.</text>
</comment>
<dbReference type="Proteomes" id="UP000011134">
    <property type="component" value="Unassembled WGS sequence"/>
</dbReference>
<comment type="catalytic activity">
    <reaction evidence="6">
        <text>a quinone + NADPH + H(+) = a quinol + NADP(+)</text>
        <dbReference type="Rhea" id="RHEA:46164"/>
        <dbReference type="ChEBI" id="CHEBI:15378"/>
        <dbReference type="ChEBI" id="CHEBI:24646"/>
        <dbReference type="ChEBI" id="CHEBI:57783"/>
        <dbReference type="ChEBI" id="CHEBI:58349"/>
        <dbReference type="ChEBI" id="CHEBI:132124"/>
        <dbReference type="EC" id="1.6.5.2"/>
    </reaction>
</comment>
<dbReference type="NCBIfam" id="NF003430">
    <property type="entry name" value="PRK04930.1"/>
    <property type="match status" value="1"/>
</dbReference>
<dbReference type="PANTHER" id="PTHR47307">
    <property type="entry name" value="GLUTATHIONE-REGULATED POTASSIUM-EFFLUX SYSTEM ANCILLARY PROTEIN KEFG"/>
    <property type="match status" value="1"/>
</dbReference>
<dbReference type="InterPro" id="IPR003680">
    <property type="entry name" value="Flavodoxin_fold"/>
</dbReference>
<dbReference type="FunFam" id="3.40.50.360:FF:000013">
    <property type="entry name" value="Glutathione-regulated potassium-efflux system ancillary protein KefG"/>
    <property type="match status" value="1"/>
</dbReference>
<evidence type="ECO:0000313" key="9">
    <source>
        <dbReference type="Proteomes" id="UP000011134"/>
    </source>
</evidence>
<name>L8J4W8_9GAMM</name>
<keyword evidence="9" id="KW-1185">Reference proteome</keyword>
<dbReference type="InterPro" id="IPR029039">
    <property type="entry name" value="Flavoprotein-like_sf"/>
</dbReference>
<evidence type="ECO:0000256" key="4">
    <source>
        <dbReference type="ARBA" id="ARBA00023027"/>
    </source>
</evidence>
<dbReference type="Gene3D" id="3.40.50.360">
    <property type="match status" value="1"/>
</dbReference>
<evidence type="ECO:0000256" key="2">
    <source>
        <dbReference type="ARBA" id="ARBA00022519"/>
    </source>
</evidence>
<evidence type="ECO:0000256" key="6">
    <source>
        <dbReference type="HAMAP-Rule" id="MF_01415"/>
    </source>
</evidence>
<dbReference type="PATRIC" id="fig|1056511.3.peg.3918"/>
<dbReference type="GO" id="GO:0009055">
    <property type="term" value="F:electron transfer activity"/>
    <property type="evidence" value="ECO:0007669"/>
    <property type="project" value="TreeGrafter"/>
</dbReference>
<keyword evidence="5 6" id="KW-0472">Membrane</keyword>
<dbReference type="EC" id="1.6.5.2" evidence="6"/>
<dbReference type="GO" id="GO:0010181">
    <property type="term" value="F:FMN binding"/>
    <property type="evidence" value="ECO:0007669"/>
    <property type="project" value="TreeGrafter"/>
</dbReference>
<evidence type="ECO:0000256" key="1">
    <source>
        <dbReference type="ARBA" id="ARBA00022475"/>
    </source>
</evidence>
<comment type="subcellular location">
    <subcellularLocation>
        <location evidence="6">Cell inner membrane</location>
        <topology evidence="6">Peripheral membrane protein</topology>
        <orientation evidence="6">Cytoplasmic side</orientation>
    </subcellularLocation>
</comment>
<dbReference type="HAMAP" id="MF_01415">
    <property type="entry name" value="K_H_efflux_KefG"/>
    <property type="match status" value="1"/>
</dbReference>
<dbReference type="GO" id="GO:0006813">
    <property type="term" value="P:potassium ion transport"/>
    <property type="evidence" value="ECO:0007669"/>
    <property type="project" value="InterPro"/>
</dbReference>
<comment type="catalytic activity">
    <reaction evidence="6">
        <text>a quinone + NADH + H(+) = a quinol + NAD(+)</text>
        <dbReference type="Rhea" id="RHEA:46160"/>
        <dbReference type="ChEBI" id="CHEBI:15378"/>
        <dbReference type="ChEBI" id="CHEBI:24646"/>
        <dbReference type="ChEBI" id="CHEBI:57540"/>
        <dbReference type="ChEBI" id="CHEBI:57945"/>
        <dbReference type="ChEBI" id="CHEBI:132124"/>
        <dbReference type="EC" id="1.6.5.2"/>
    </reaction>
</comment>
<dbReference type="InterPro" id="IPR046980">
    <property type="entry name" value="KefG/KefF"/>
</dbReference>
<evidence type="ECO:0000313" key="8">
    <source>
        <dbReference type="EMBL" id="ELR63915.1"/>
    </source>
</evidence>